<evidence type="ECO:0000313" key="2">
    <source>
        <dbReference type="EMBL" id="KIL69184.1"/>
    </source>
</evidence>
<dbReference type="InterPro" id="IPR000210">
    <property type="entry name" value="BTB/POZ_dom"/>
</dbReference>
<accession>A0A0C2TPN8</accession>
<dbReference type="HOGENOM" id="CLU_034203_0_0_1"/>
<evidence type="ECO:0000313" key="3">
    <source>
        <dbReference type="Proteomes" id="UP000054549"/>
    </source>
</evidence>
<dbReference type="AlphaFoldDB" id="A0A0C2TPN8"/>
<organism evidence="2 3">
    <name type="scientific">Amanita muscaria (strain Koide BX008)</name>
    <dbReference type="NCBI Taxonomy" id="946122"/>
    <lineage>
        <taxon>Eukaryota</taxon>
        <taxon>Fungi</taxon>
        <taxon>Dikarya</taxon>
        <taxon>Basidiomycota</taxon>
        <taxon>Agaricomycotina</taxon>
        <taxon>Agaricomycetes</taxon>
        <taxon>Agaricomycetidae</taxon>
        <taxon>Agaricales</taxon>
        <taxon>Pluteineae</taxon>
        <taxon>Amanitaceae</taxon>
        <taxon>Amanita</taxon>
    </lineage>
</organism>
<reference evidence="2 3" key="1">
    <citation type="submission" date="2014-04" db="EMBL/GenBank/DDBJ databases">
        <title>Evolutionary Origins and Diversification of the Mycorrhizal Mutualists.</title>
        <authorList>
            <consortium name="DOE Joint Genome Institute"/>
            <consortium name="Mycorrhizal Genomics Consortium"/>
            <person name="Kohler A."/>
            <person name="Kuo A."/>
            <person name="Nagy L.G."/>
            <person name="Floudas D."/>
            <person name="Copeland A."/>
            <person name="Barry K.W."/>
            <person name="Cichocki N."/>
            <person name="Veneault-Fourrey C."/>
            <person name="LaButti K."/>
            <person name="Lindquist E.A."/>
            <person name="Lipzen A."/>
            <person name="Lundell T."/>
            <person name="Morin E."/>
            <person name="Murat C."/>
            <person name="Riley R."/>
            <person name="Ohm R."/>
            <person name="Sun H."/>
            <person name="Tunlid A."/>
            <person name="Henrissat B."/>
            <person name="Grigoriev I.V."/>
            <person name="Hibbett D.S."/>
            <person name="Martin F."/>
        </authorList>
    </citation>
    <scope>NUCLEOTIDE SEQUENCE [LARGE SCALE GENOMIC DNA]</scope>
    <source>
        <strain evidence="2 3">Koide BX008</strain>
    </source>
</reference>
<keyword evidence="3" id="KW-1185">Reference proteome</keyword>
<gene>
    <name evidence="2" type="ORF">M378DRAFT_157423</name>
</gene>
<dbReference type="Pfam" id="PF00651">
    <property type="entry name" value="BTB"/>
    <property type="match status" value="2"/>
</dbReference>
<dbReference type="InterPro" id="IPR011333">
    <property type="entry name" value="SKP1/BTB/POZ_sf"/>
</dbReference>
<feature type="domain" description="BTB" evidence="1">
    <location>
        <begin position="14"/>
        <end position="78"/>
    </location>
</feature>
<dbReference type="InParanoid" id="A0A0C2TPN8"/>
<dbReference type="Gene3D" id="3.30.710.10">
    <property type="entry name" value="Potassium Channel Kv1.1, Chain A"/>
    <property type="match status" value="2"/>
</dbReference>
<dbReference type="PROSITE" id="PS50097">
    <property type="entry name" value="BTB"/>
    <property type="match status" value="2"/>
</dbReference>
<dbReference type="Proteomes" id="UP000054549">
    <property type="component" value="Unassembled WGS sequence"/>
</dbReference>
<evidence type="ECO:0000259" key="1">
    <source>
        <dbReference type="PROSITE" id="PS50097"/>
    </source>
</evidence>
<dbReference type="OrthoDB" id="3357985at2759"/>
<dbReference type="SUPFAM" id="SSF54695">
    <property type="entry name" value="POZ domain"/>
    <property type="match status" value="1"/>
</dbReference>
<dbReference type="EMBL" id="KN818226">
    <property type="protein sequence ID" value="KIL69184.1"/>
    <property type="molecule type" value="Genomic_DNA"/>
</dbReference>
<proteinExistence type="predicted"/>
<protein>
    <recommendedName>
        <fullName evidence="1">BTB domain-containing protein</fullName>
    </recommendedName>
</protein>
<sequence length="494" mass="56028">MPANPNSYGFSDDADVILRSSDNVEFYVISALLRYVSLVFKHMFASSESGNDEKKDNLPVVPVAEDSETLCLLLDIIYPYQKKPQLSSPFIAWKVSKAAQKYLMNIIESKLKRHIANSKLIAEKPLSIYAIAIDLGWEGVALDAARRTLTTPLQKLAYVNELQRITGAGFYRFLEYRRRCKNSKNPQDEVLPRPRRHKDLIKFHSVARALEPYTRSELSDLILQTPDGVDFYVVAALLRLSSPFFNRGFPLENPVMRDGLAVIDVEEDSNILFLLLGFIYPAREPGIQSAELYAQLVFAARKYEMTDIENKVKKHAAASSLVTAEPLRVYAVASTLGWRSLAKMAALNTLHTPFQELSYVNEMHLMTGTQLFRLMRFSFVCADAVCDVLKTYRFERVGFGKWLRQYWRGAIWQGSNAKVPDVLYERLKFYPRGSTVSDPGLSKGIAEASGSFDMPAGIFFDILRCMQDTPKVVEKAVSKVPPLCFFQYMFFLSC</sequence>
<dbReference type="STRING" id="946122.A0A0C2TPN8"/>
<feature type="domain" description="BTB" evidence="1">
    <location>
        <begin position="219"/>
        <end position="283"/>
    </location>
</feature>
<name>A0A0C2TPN8_AMAMK</name>